<dbReference type="InterPro" id="IPR010323">
    <property type="entry name" value="DUF924"/>
</dbReference>
<evidence type="ECO:0000313" key="1">
    <source>
        <dbReference type="EMBL" id="KAK90954.1"/>
    </source>
</evidence>
<dbReference type="STRING" id="35814.BBB42_11705"/>
<dbReference type="AlphaFoldDB" id="A0A158M5T6"/>
<dbReference type="EMBL" id="JFZZ01000066">
    <property type="protein sequence ID" value="KAK90954.1"/>
    <property type="molecule type" value="Genomic_DNA"/>
</dbReference>
<gene>
    <name evidence="1" type="ORF">L497_1686</name>
</gene>
<dbReference type="Proteomes" id="UP000026682">
    <property type="component" value="Unassembled WGS sequence"/>
</dbReference>
<accession>A0A158M5T6</accession>
<dbReference type="InterPro" id="IPR011990">
    <property type="entry name" value="TPR-like_helical_dom_sf"/>
</dbReference>
<sequence>MPSSSSCQSSDVLDFWRHAGPQRWFARDVAFDREFRERFLEAHFAAARGELFDWEGSADGVLALLVLLDQFPRNAFRGTGHMFATDGLALAVARRAVAHGLDREVDTELRAFIYLPYEHAENIDAQQEGVELMTHLGGETLRFAIIHRDLPPDLVRHRHRAQG</sequence>
<dbReference type="SUPFAM" id="SSF48452">
    <property type="entry name" value="TPR-like"/>
    <property type="match status" value="1"/>
</dbReference>
<proteinExistence type="predicted"/>
<organism evidence="1 2">
    <name type="scientific">Bordetella holmesii CDC-H585-BH</name>
    <dbReference type="NCBI Taxonomy" id="1331206"/>
    <lineage>
        <taxon>Bacteria</taxon>
        <taxon>Pseudomonadati</taxon>
        <taxon>Pseudomonadota</taxon>
        <taxon>Betaproteobacteria</taxon>
        <taxon>Burkholderiales</taxon>
        <taxon>Alcaligenaceae</taxon>
        <taxon>Bordetella</taxon>
    </lineage>
</organism>
<evidence type="ECO:0000313" key="2">
    <source>
        <dbReference type="Proteomes" id="UP000026682"/>
    </source>
</evidence>
<dbReference type="Gene3D" id="1.20.58.320">
    <property type="entry name" value="TPR-like"/>
    <property type="match status" value="1"/>
</dbReference>
<dbReference type="PATRIC" id="fig|1331206.3.peg.1828"/>
<dbReference type="GeneID" id="93119504"/>
<dbReference type="RefSeq" id="WP_005014598.1">
    <property type="nucleotide sequence ID" value="NZ_JFZZ01000066.1"/>
</dbReference>
<comment type="caution">
    <text evidence="1">The sequence shown here is derived from an EMBL/GenBank/DDBJ whole genome shotgun (WGS) entry which is preliminary data.</text>
</comment>
<name>A0A158M5T6_9BORD</name>
<reference evidence="1 2" key="1">
    <citation type="submission" date="2014-03" db="EMBL/GenBank/DDBJ databases">
        <title>Genome sequence of Bordetella holmseii.</title>
        <authorList>
            <person name="Harvill E."/>
            <person name="Goodfield L.L."/>
            <person name="Ivanov Y."/>
            <person name="Meyer J.A."/>
            <person name="Newth C."/>
            <person name="Cassiday P."/>
            <person name="Tondella M.L."/>
            <person name="Liao P."/>
            <person name="Zimmerman J."/>
            <person name="Meert K."/>
            <person name="Wessel D."/>
            <person name="Berger J."/>
            <person name="Dean J.M."/>
            <person name="Holubkov R."/>
            <person name="Burr J."/>
            <person name="Liu T."/>
            <person name="Brinkac L.M."/>
            <person name="Sanka R."/>
            <person name="Kim M."/>
            <person name="Losada L."/>
        </authorList>
    </citation>
    <scope>NUCLEOTIDE SEQUENCE [LARGE SCALE GENOMIC DNA]</scope>
    <source>
        <strain evidence="1 2">CDC-H585-BH</strain>
    </source>
</reference>
<dbReference type="Gene3D" id="1.25.40.10">
    <property type="entry name" value="Tetratricopeptide repeat domain"/>
    <property type="match status" value="1"/>
</dbReference>
<dbReference type="Pfam" id="PF06041">
    <property type="entry name" value="DUF924"/>
    <property type="match status" value="1"/>
</dbReference>
<protein>
    <submittedName>
        <fullName evidence="1">PF06041 family protein</fullName>
    </submittedName>
</protein>